<evidence type="ECO:0000256" key="5">
    <source>
        <dbReference type="ARBA" id="ARBA00023136"/>
    </source>
</evidence>
<keyword evidence="5 8" id="KW-0472">Membrane</keyword>
<comment type="caution">
    <text evidence="11">The sequence shown here is derived from an EMBL/GenBank/DDBJ whole genome shotgun (WGS) entry which is preliminary data.</text>
</comment>
<dbReference type="InterPro" id="IPR050952">
    <property type="entry name" value="TRIM-NHL_E3_ligases"/>
</dbReference>
<dbReference type="EMBL" id="JBEPMP010000001">
    <property type="protein sequence ID" value="MET3726920.1"/>
    <property type="molecule type" value="Genomic_DNA"/>
</dbReference>
<feature type="chain" id="PRO_5047183049" evidence="9">
    <location>
        <begin position="25"/>
        <end position="671"/>
    </location>
</feature>
<dbReference type="InterPro" id="IPR006977">
    <property type="entry name" value="Yip1_dom"/>
</dbReference>
<sequence>MKRIAQFVALLVFLLVPISSIASASVPYQTETLSADGQTIETQTAYTPVGTLLPDVEIMNPEDIFSHTKGNLYIADSGAKKILVADKNGKFVREIGKGVLKSPTGVYVDENEKIFVADYEEEKVFRFSQDGKVEEQYGKPDSPLFGKSSSFKPQKVAVDRRGSIYVISEGSTNGIIQLSKDGGFLGYYGVNSTEGSFGTFLQKLLTSESKKANMFMKTPPAPDNIALDDQGLVYSVTEGTTNEVIKKLNVAGKNMLFGDISDEKSLQDIAVDQDGNMFVVSSTGEIYEYDSFGNLLFIFGGKDDGTNRLGLFKQPTGITIDSDGKLYVTDKERGMIQVFESTAFSKQVHEGIALFKEGRYVESQKYWEEVLEMNSLFGLAHSAMGSAYYKQQDYDKALEEYEFANDVYGYSDSFWEVRHAWMQENLETVLFAFIFFGILYYIVKVIDKKKGILNQPRRSLGAIKKQKLIGELLFLFKFFRHPIDSFYYLKRKQYASILSATILYVILIVEYIYSRFYTGFIFKTVSSDANLVGELLLLLVTLALFIVVNYLVSTINDGEGRFKDIYIGTIYSLAPFLVFSPILTLLSNVLTYNESFVYVFSIRIIYAWCLIILFIMLKEIHNYTFSDTIRNIFVTLFGMVIMLLVVFIVFVLIDQVYDFVYSIIKEAVLRV</sequence>
<feature type="transmembrane region" description="Helical" evidence="8">
    <location>
        <begin position="629"/>
        <end position="653"/>
    </location>
</feature>
<dbReference type="InterPro" id="IPR011042">
    <property type="entry name" value="6-blade_b-propeller_TolB-like"/>
</dbReference>
<dbReference type="Gene3D" id="2.40.10.500">
    <property type="match status" value="1"/>
</dbReference>
<keyword evidence="2 8" id="KW-0812">Transmembrane</keyword>
<evidence type="ECO:0000256" key="2">
    <source>
        <dbReference type="ARBA" id="ARBA00022692"/>
    </source>
</evidence>
<protein>
    <submittedName>
        <fullName evidence="11">Sugar lactone lactonase YvrE/uncharacterized membrane protein (GlpM family)</fullName>
    </submittedName>
</protein>
<feature type="transmembrane region" description="Helical" evidence="8">
    <location>
        <begin position="533"/>
        <end position="553"/>
    </location>
</feature>
<dbReference type="PROSITE" id="PS50005">
    <property type="entry name" value="TPR"/>
    <property type="match status" value="1"/>
</dbReference>
<feature type="transmembrane region" description="Helical" evidence="8">
    <location>
        <begin position="565"/>
        <end position="590"/>
    </location>
</feature>
<proteinExistence type="predicted"/>
<name>A0ABV2LE97_9BACL</name>
<dbReference type="PANTHER" id="PTHR24104">
    <property type="entry name" value="E3 UBIQUITIN-PROTEIN LIGASE NHLRC1-RELATED"/>
    <property type="match status" value="1"/>
</dbReference>
<feature type="signal peptide" evidence="9">
    <location>
        <begin position="1"/>
        <end position="24"/>
    </location>
</feature>
<feature type="transmembrane region" description="Helical" evidence="8">
    <location>
        <begin position="426"/>
        <end position="443"/>
    </location>
</feature>
<dbReference type="SUPFAM" id="SSF101898">
    <property type="entry name" value="NHL repeat"/>
    <property type="match status" value="1"/>
</dbReference>
<dbReference type="InterPro" id="IPR019734">
    <property type="entry name" value="TPR_rpt"/>
</dbReference>
<dbReference type="Pfam" id="PF04893">
    <property type="entry name" value="Yip1"/>
    <property type="match status" value="1"/>
</dbReference>
<keyword evidence="12" id="KW-1185">Reference proteome</keyword>
<feature type="domain" description="Yip1" evidence="10">
    <location>
        <begin position="477"/>
        <end position="647"/>
    </location>
</feature>
<dbReference type="PROSITE" id="PS51125">
    <property type="entry name" value="NHL"/>
    <property type="match status" value="2"/>
</dbReference>
<evidence type="ECO:0000259" key="10">
    <source>
        <dbReference type="Pfam" id="PF04893"/>
    </source>
</evidence>
<dbReference type="Gene3D" id="1.25.40.10">
    <property type="entry name" value="Tetratricopeptide repeat domain"/>
    <property type="match status" value="1"/>
</dbReference>
<feature type="repeat" description="NHL" evidence="7">
    <location>
        <begin position="89"/>
        <end position="130"/>
    </location>
</feature>
<reference evidence="11 12" key="1">
    <citation type="submission" date="2024-06" db="EMBL/GenBank/DDBJ databases">
        <title>Genomic Encyclopedia of Type Strains, Phase IV (KMG-IV): sequencing the most valuable type-strain genomes for metagenomic binning, comparative biology and taxonomic classification.</title>
        <authorList>
            <person name="Goeker M."/>
        </authorList>
    </citation>
    <scope>NUCLEOTIDE SEQUENCE [LARGE SCALE GENOMIC DNA]</scope>
    <source>
        <strain evidence="11 12">DSM 100124</strain>
    </source>
</reference>
<dbReference type="SUPFAM" id="SSF48452">
    <property type="entry name" value="TPR-like"/>
    <property type="match status" value="1"/>
</dbReference>
<gene>
    <name evidence="11" type="ORF">ABID52_000501</name>
</gene>
<evidence type="ECO:0000256" key="6">
    <source>
        <dbReference type="PROSITE-ProRule" id="PRU00339"/>
    </source>
</evidence>
<feature type="repeat" description="NHL" evidence="7">
    <location>
        <begin position="312"/>
        <end position="342"/>
    </location>
</feature>
<keyword evidence="9" id="KW-0732">Signal</keyword>
<evidence type="ECO:0000256" key="1">
    <source>
        <dbReference type="ARBA" id="ARBA00004141"/>
    </source>
</evidence>
<keyword evidence="6" id="KW-0802">TPR repeat</keyword>
<organism evidence="11 12">
    <name type="scientific">Fictibacillus halophilus</name>
    <dbReference type="NCBI Taxonomy" id="1610490"/>
    <lineage>
        <taxon>Bacteria</taxon>
        <taxon>Bacillati</taxon>
        <taxon>Bacillota</taxon>
        <taxon>Bacilli</taxon>
        <taxon>Bacillales</taxon>
        <taxon>Fictibacillaceae</taxon>
        <taxon>Fictibacillus</taxon>
    </lineage>
</organism>
<keyword evidence="4 8" id="KW-1133">Transmembrane helix</keyword>
<dbReference type="Pfam" id="PF01436">
    <property type="entry name" value="NHL"/>
    <property type="match status" value="1"/>
</dbReference>
<evidence type="ECO:0000256" key="3">
    <source>
        <dbReference type="ARBA" id="ARBA00022737"/>
    </source>
</evidence>
<feature type="transmembrane region" description="Helical" evidence="8">
    <location>
        <begin position="596"/>
        <end position="617"/>
    </location>
</feature>
<evidence type="ECO:0000256" key="4">
    <source>
        <dbReference type="ARBA" id="ARBA00022989"/>
    </source>
</evidence>
<feature type="repeat" description="TPR" evidence="6">
    <location>
        <begin position="378"/>
        <end position="411"/>
    </location>
</feature>
<comment type="subcellular location">
    <subcellularLocation>
        <location evidence="1">Membrane</location>
        <topology evidence="1">Multi-pass membrane protein</topology>
    </subcellularLocation>
</comment>
<evidence type="ECO:0000256" key="7">
    <source>
        <dbReference type="PROSITE-ProRule" id="PRU00504"/>
    </source>
</evidence>
<dbReference type="Proteomes" id="UP001549097">
    <property type="component" value="Unassembled WGS sequence"/>
</dbReference>
<evidence type="ECO:0000256" key="8">
    <source>
        <dbReference type="SAM" id="Phobius"/>
    </source>
</evidence>
<dbReference type="Gene3D" id="2.120.10.30">
    <property type="entry name" value="TolB, C-terminal domain"/>
    <property type="match status" value="1"/>
</dbReference>
<feature type="transmembrane region" description="Helical" evidence="8">
    <location>
        <begin position="494"/>
        <end position="513"/>
    </location>
</feature>
<dbReference type="InterPro" id="IPR001258">
    <property type="entry name" value="NHL_repeat"/>
</dbReference>
<dbReference type="CDD" id="cd05819">
    <property type="entry name" value="NHL"/>
    <property type="match status" value="1"/>
</dbReference>
<evidence type="ECO:0000313" key="11">
    <source>
        <dbReference type="EMBL" id="MET3726920.1"/>
    </source>
</evidence>
<dbReference type="RefSeq" id="WP_198768475.1">
    <property type="nucleotide sequence ID" value="NZ_JAEACF010000001.1"/>
</dbReference>
<accession>A0ABV2LE97</accession>
<evidence type="ECO:0000256" key="9">
    <source>
        <dbReference type="SAM" id="SignalP"/>
    </source>
</evidence>
<dbReference type="InterPro" id="IPR011990">
    <property type="entry name" value="TPR-like_helical_dom_sf"/>
</dbReference>
<evidence type="ECO:0000313" key="12">
    <source>
        <dbReference type="Proteomes" id="UP001549097"/>
    </source>
</evidence>
<keyword evidence="3" id="KW-0677">Repeat</keyword>